<dbReference type="InterPro" id="IPR017927">
    <property type="entry name" value="FAD-bd_FR_type"/>
</dbReference>
<reference evidence="12 13" key="1">
    <citation type="submission" date="2018-08" db="EMBL/GenBank/DDBJ databases">
        <title>Draft genome of the lignicolous fungus Coniochaeta pulveracea.</title>
        <authorList>
            <person name="Borstlap C.J."/>
            <person name="De Witt R.N."/>
            <person name="Botha A."/>
            <person name="Volschenk H."/>
        </authorList>
    </citation>
    <scope>NUCLEOTIDE SEQUENCE [LARGE SCALE GENOMIC DNA]</scope>
    <source>
        <strain evidence="12 13">CAB683</strain>
    </source>
</reference>
<dbReference type="GO" id="GO:0000293">
    <property type="term" value="F:ferric-chelate reductase activity"/>
    <property type="evidence" value="ECO:0007669"/>
    <property type="project" value="UniProtKB-ARBA"/>
</dbReference>
<proteinExistence type="inferred from homology"/>
<protein>
    <recommendedName>
        <fullName evidence="11">FAD-binding FR-type domain-containing protein</fullName>
    </recommendedName>
</protein>
<keyword evidence="3" id="KW-0813">Transport</keyword>
<dbReference type="PROSITE" id="PS51384">
    <property type="entry name" value="FAD_FR"/>
    <property type="match status" value="1"/>
</dbReference>
<dbReference type="GO" id="GO:0015677">
    <property type="term" value="P:copper ion import"/>
    <property type="evidence" value="ECO:0007669"/>
    <property type="project" value="TreeGrafter"/>
</dbReference>
<evidence type="ECO:0000256" key="9">
    <source>
        <dbReference type="ARBA" id="ARBA00023136"/>
    </source>
</evidence>
<dbReference type="SUPFAM" id="SSF52343">
    <property type="entry name" value="Ferredoxin reductase-like, C-terminal NADP-linked domain"/>
    <property type="match status" value="1"/>
</dbReference>
<dbReference type="InterPro" id="IPR013121">
    <property type="entry name" value="Fe_red_NAD-bd_6"/>
</dbReference>
<evidence type="ECO:0000256" key="7">
    <source>
        <dbReference type="ARBA" id="ARBA00023002"/>
    </source>
</evidence>
<feature type="domain" description="FAD-binding FR-type" evidence="11">
    <location>
        <begin position="333"/>
        <end position="456"/>
    </location>
</feature>
<evidence type="ECO:0000313" key="12">
    <source>
        <dbReference type="EMBL" id="RKU44082.1"/>
    </source>
</evidence>
<feature type="transmembrane region" description="Helical" evidence="10">
    <location>
        <begin position="209"/>
        <end position="228"/>
    </location>
</feature>
<evidence type="ECO:0000259" key="11">
    <source>
        <dbReference type="PROSITE" id="PS51384"/>
    </source>
</evidence>
<dbReference type="InterPro" id="IPR051410">
    <property type="entry name" value="Ferric/Cupric_Reductase"/>
</dbReference>
<comment type="caution">
    <text evidence="12">The sequence shown here is derived from an EMBL/GenBank/DDBJ whole genome shotgun (WGS) entry which is preliminary data.</text>
</comment>
<accession>A0A420Y884</accession>
<sequence>MEWTCSHQYPHDMSSTMMVPSATMPVTMAQATPKTPAELARHRQIILLMLGDAFLWYGLFYVAILMLVFHGVSSGRRYLRHRATIAETAPENHQRWMSAIPGTPLLKKHLLYAPFWARKRAEKSGWFGSLPTRMQTLVIIIYVACNVGYISHLDWAHIETRTARMQLLGRSGCAMTANFIPLILLTTRNNPLEPILSIGHDTHVLMHRWVGRLILLNLLVHVGCWTVGHVTDEGWHGAMGLILSVPFLGAGFIGFTTGVVLFLTSLQVIRRWKYEVFLNLHIVLGVGFLLAGAAHCYFHPPPMPQLWFIVAALAVFVVERICRYLRQLYCSWSFSAGASTAIVEALPGTTKACKITMQLRQHMRLRPGTHAYIRLEAVEPWASHPFSIAWVTPSVPDPLDPEKHDDDPKATTAVSFIIGVENGFTRKLYAKANASPDAQFTTRGSFEGPYGGHHSLASYGHVVLFAGATGICHQLRYVQALVQGQRTGAVSAQRVVLVWIIRECHALYWVRSWIHSLNCPPGFLEIKVFVTRDRVVPQGMWINHDLPRFVTVMSGRPGVDVLVDTEVQEQVGAMCVGVCGPGALADDVRAAVREAQGTGREIDFVEESFGW</sequence>
<dbReference type="InterPro" id="IPR039261">
    <property type="entry name" value="FNR_nucleotide-bd"/>
</dbReference>
<keyword evidence="9 10" id="KW-0472">Membrane</keyword>
<dbReference type="GO" id="GO:0006879">
    <property type="term" value="P:intracellular iron ion homeostasis"/>
    <property type="evidence" value="ECO:0007669"/>
    <property type="project" value="TreeGrafter"/>
</dbReference>
<dbReference type="Pfam" id="PF08022">
    <property type="entry name" value="FAD_binding_8"/>
    <property type="match status" value="1"/>
</dbReference>
<keyword evidence="8" id="KW-0406">Ion transport</keyword>
<dbReference type="STRING" id="177199.A0A420Y884"/>
<comment type="subcellular location">
    <subcellularLocation>
        <location evidence="1">Membrane</location>
        <topology evidence="1">Multi-pass membrane protein</topology>
    </subcellularLocation>
</comment>
<gene>
    <name evidence="12" type="ORF">DL546_007209</name>
</gene>
<feature type="transmembrane region" description="Helical" evidence="10">
    <location>
        <begin position="306"/>
        <end position="325"/>
    </location>
</feature>
<keyword evidence="7" id="KW-0560">Oxidoreductase</keyword>
<dbReference type="SFLD" id="SFLDG01168">
    <property type="entry name" value="Ferric_reductase_subgroup_(FRE"/>
    <property type="match status" value="1"/>
</dbReference>
<feature type="transmembrane region" description="Helical" evidence="10">
    <location>
        <begin position="276"/>
        <end position="300"/>
    </location>
</feature>
<dbReference type="InterPro" id="IPR013130">
    <property type="entry name" value="Fe3_Rdtase_TM_dom"/>
</dbReference>
<keyword evidence="13" id="KW-1185">Reference proteome</keyword>
<dbReference type="GO" id="GO:0006826">
    <property type="term" value="P:iron ion transport"/>
    <property type="evidence" value="ECO:0007669"/>
    <property type="project" value="TreeGrafter"/>
</dbReference>
<name>A0A420Y884_9PEZI</name>
<dbReference type="GO" id="GO:0005886">
    <property type="term" value="C:plasma membrane"/>
    <property type="evidence" value="ECO:0007669"/>
    <property type="project" value="TreeGrafter"/>
</dbReference>
<organism evidence="12 13">
    <name type="scientific">Coniochaeta pulveracea</name>
    <dbReference type="NCBI Taxonomy" id="177199"/>
    <lineage>
        <taxon>Eukaryota</taxon>
        <taxon>Fungi</taxon>
        <taxon>Dikarya</taxon>
        <taxon>Ascomycota</taxon>
        <taxon>Pezizomycotina</taxon>
        <taxon>Sordariomycetes</taxon>
        <taxon>Sordariomycetidae</taxon>
        <taxon>Coniochaetales</taxon>
        <taxon>Coniochaetaceae</taxon>
        <taxon>Coniochaeta</taxon>
    </lineage>
</organism>
<feature type="transmembrane region" description="Helical" evidence="10">
    <location>
        <begin position="54"/>
        <end position="72"/>
    </location>
</feature>
<dbReference type="PANTHER" id="PTHR32361">
    <property type="entry name" value="FERRIC/CUPRIC REDUCTASE TRANSMEMBRANE COMPONENT"/>
    <property type="match status" value="1"/>
</dbReference>
<dbReference type="Gene3D" id="3.40.50.80">
    <property type="entry name" value="Nucleotide-binding domain of ferredoxin-NADP reductase (FNR) module"/>
    <property type="match status" value="1"/>
</dbReference>
<evidence type="ECO:0000256" key="6">
    <source>
        <dbReference type="ARBA" id="ARBA00022989"/>
    </source>
</evidence>
<dbReference type="AlphaFoldDB" id="A0A420Y884"/>
<dbReference type="PANTHER" id="PTHR32361:SF12">
    <property type="entry name" value="PUTATIVE (AFU_ORTHOLOGUE AFUA_1G14340)-RELATED"/>
    <property type="match status" value="1"/>
</dbReference>
<evidence type="ECO:0000256" key="8">
    <source>
        <dbReference type="ARBA" id="ARBA00023065"/>
    </source>
</evidence>
<keyword evidence="5" id="KW-0249">Electron transport</keyword>
<dbReference type="OrthoDB" id="167398at2759"/>
<evidence type="ECO:0000256" key="1">
    <source>
        <dbReference type="ARBA" id="ARBA00004141"/>
    </source>
</evidence>
<keyword evidence="6 10" id="KW-1133">Transmembrane helix</keyword>
<dbReference type="Pfam" id="PF01794">
    <property type="entry name" value="Ferric_reduct"/>
    <property type="match status" value="1"/>
</dbReference>
<evidence type="ECO:0000256" key="5">
    <source>
        <dbReference type="ARBA" id="ARBA00022982"/>
    </source>
</evidence>
<dbReference type="Proteomes" id="UP000275385">
    <property type="component" value="Unassembled WGS sequence"/>
</dbReference>
<comment type="similarity">
    <text evidence="2">Belongs to the ferric reductase (FRE) family.</text>
</comment>
<evidence type="ECO:0000256" key="10">
    <source>
        <dbReference type="SAM" id="Phobius"/>
    </source>
</evidence>
<evidence type="ECO:0000256" key="2">
    <source>
        <dbReference type="ARBA" id="ARBA00006278"/>
    </source>
</evidence>
<dbReference type="Pfam" id="PF08030">
    <property type="entry name" value="NAD_binding_6"/>
    <property type="match status" value="1"/>
</dbReference>
<keyword evidence="4 10" id="KW-0812">Transmembrane</keyword>
<dbReference type="InterPro" id="IPR013112">
    <property type="entry name" value="FAD-bd_8"/>
</dbReference>
<evidence type="ECO:0000256" key="3">
    <source>
        <dbReference type="ARBA" id="ARBA00022448"/>
    </source>
</evidence>
<feature type="transmembrane region" description="Helical" evidence="10">
    <location>
        <begin position="240"/>
        <end position="264"/>
    </location>
</feature>
<evidence type="ECO:0000313" key="13">
    <source>
        <dbReference type="Proteomes" id="UP000275385"/>
    </source>
</evidence>
<evidence type="ECO:0000256" key="4">
    <source>
        <dbReference type="ARBA" id="ARBA00022692"/>
    </source>
</evidence>
<dbReference type="CDD" id="cd06186">
    <property type="entry name" value="NOX_Duox_like_FAD_NADP"/>
    <property type="match status" value="1"/>
</dbReference>
<dbReference type="EMBL" id="QVQW01000035">
    <property type="protein sequence ID" value="RKU44082.1"/>
    <property type="molecule type" value="Genomic_DNA"/>
</dbReference>
<dbReference type="SFLD" id="SFLDS00052">
    <property type="entry name" value="Ferric_Reductase_Domain"/>
    <property type="match status" value="1"/>
</dbReference>